<accession>A0A6F8ZG44</accession>
<organism evidence="2 3">
    <name type="scientific">Candidatus Hydrogenisulfobacillus filiaventi</name>
    <dbReference type="NCBI Taxonomy" id="2707344"/>
    <lineage>
        <taxon>Bacteria</taxon>
        <taxon>Bacillati</taxon>
        <taxon>Bacillota</taxon>
        <taxon>Clostridia</taxon>
        <taxon>Eubacteriales</taxon>
        <taxon>Clostridiales Family XVII. Incertae Sedis</taxon>
        <taxon>Candidatus Hydrogenisulfobacillus</taxon>
    </lineage>
</organism>
<evidence type="ECO:0000256" key="1">
    <source>
        <dbReference type="SAM" id="Phobius"/>
    </source>
</evidence>
<sequence>MAAGLSGRYAWPAQALFGVTVLLFLLVAGYAFATAGGWGWIAYGTGGALFFAGMLVLYARPVPVLITPQGVFIRYRRVDVTRRIRFVRWRSPELLVIDFNPLYQLRVTGEAAQVRAAWAILAARFPAQGPGAPGGPTGP</sequence>
<keyword evidence="1" id="KW-0812">Transmembrane</keyword>
<feature type="transmembrane region" description="Helical" evidence="1">
    <location>
        <begin position="38"/>
        <end position="59"/>
    </location>
</feature>
<gene>
    <name evidence="2" type="ORF">R50_1100</name>
</gene>
<proteinExistence type="predicted"/>
<keyword evidence="1" id="KW-1133">Transmembrane helix</keyword>
<keyword evidence="3" id="KW-1185">Reference proteome</keyword>
<name>A0A6F8ZG44_9FIRM</name>
<evidence type="ECO:0000313" key="3">
    <source>
        <dbReference type="Proteomes" id="UP000503399"/>
    </source>
</evidence>
<dbReference type="AlphaFoldDB" id="A0A6F8ZG44"/>
<evidence type="ECO:0000313" key="2">
    <source>
        <dbReference type="EMBL" id="CAB1128606.1"/>
    </source>
</evidence>
<reference evidence="2 3" key="1">
    <citation type="submission" date="2020-02" db="EMBL/GenBank/DDBJ databases">
        <authorList>
            <person name="Hogendoorn C."/>
        </authorList>
    </citation>
    <scope>NUCLEOTIDE SEQUENCE [LARGE SCALE GENOMIC DNA]</scope>
    <source>
        <strain evidence="2">R501</strain>
    </source>
</reference>
<dbReference type="EMBL" id="LR778114">
    <property type="protein sequence ID" value="CAB1128606.1"/>
    <property type="molecule type" value="Genomic_DNA"/>
</dbReference>
<dbReference type="Proteomes" id="UP000503399">
    <property type="component" value="Chromosome"/>
</dbReference>
<feature type="transmembrane region" description="Helical" evidence="1">
    <location>
        <begin position="12"/>
        <end position="32"/>
    </location>
</feature>
<dbReference type="KEGG" id="hfv:R50_1100"/>
<keyword evidence="1" id="KW-0472">Membrane</keyword>
<protein>
    <submittedName>
        <fullName evidence="2">Uncharacterized protein</fullName>
    </submittedName>
</protein>